<evidence type="ECO:0000259" key="6">
    <source>
        <dbReference type="Pfam" id="PF03976"/>
    </source>
</evidence>
<dbReference type="Pfam" id="PF03976">
    <property type="entry name" value="PPK2"/>
    <property type="match status" value="1"/>
</dbReference>
<evidence type="ECO:0000256" key="4">
    <source>
        <dbReference type="RuleBase" id="RU369062"/>
    </source>
</evidence>
<dbReference type="NCBIfam" id="TIGR03707">
    <property type="entry name" value="PPK2_P_aer"/>
    <property type="match status" value="1"/>
</dbReference>
<dbReference type="Proteomes" id="UP000617628">
    <property type="component" value="Unassembled WGS sequence"/>
</dbReference>
<dbReference type="RefSeq" id="WP_200359332.1">
    <property type="nucleotide sequence ID" value="NZ_JAENIL010000086.1"/>
</dbReference>
<evidence type="ECO:0000256" key="3">
    <source>
        <dbReference type="ARBA" id="ARBA00022777"/>
    </source>
</evidence>
<dbReference type="GO" id="GO:0006793">
    <property type="term" value="P:phosphorus metabolic process"/>
    <property type="evidence" value="ECO:0007669"/>
    <property type="project" value="InterPro"/>
</dbReference>
<comment type="function">
    <text evidence="4">Uses inorganic polyphosphate (polyP) as a donor to convert GDP to GTP or ADP to ATP.</text>
</comment>
<keyword evidence="2 4" id="KW-0808">Transferase</keyword>
<gene>
    <name evidence="7" type="primary">ppk2</name>
    <name evidence="7" type="ORF">JIN87_26200</name>
</gene>
<comment type="similarity">
    <text evidence="1 4">Belongs to the polyphosphate kinase 2 (PPK2) family. Class I subfamily.</text>
</comment>
<feature type="coiled-coil region" evidence="5">
    <location>
        <begin position="4"/>
        <end position="31"/>
    </location>
</feature>
<dbReference type="EMBL" id="JAENIL010000086">
    <property type="protein sequence ID" value="MBK1880405.1"/>
    <property type="molecule type" value="Genomic_DNA"/>
</dbReference>
<feature type="domain" description="Polyphosphate kinase-2-related" evidence="6">
    <location>
        <begin position="4"/>
        <end position="226"/>
    </location>
</feature>
<dbReference type="EC" id="2.7.4.-" evidence="4"/>
<reference evidence="7" key="1">
    <citation type="submission" date="2021-01" db="EMBL/GenBank/DDBJ databases">
        <title>Modified the classification status of verrucomicrobia.</title>
        <authorList>
            <person name="Feng X."/>
        </authorList>
    </citation>
    <scope>NUCLEOTIDE SEQUENCE</scope>
    <source>
        <strain evidence="7">KCTC 13126</strain>
    </source>
</reference>
<accession>A0A934RZ76</accession>
<dbReference type="AlphaFoldDB" id="A0A934RZ76"/>
<dbReference type="PANTHER" id="PTHR34383">
    <property type="entry name" value="POLYPHOSPHATE:AMP PHOSPHOTRANSFERASE-RELATED"/>
    <property type="match status" value="1"/>
</dbReference>
<keyword evidence="8" id="KW-1185">Reference proteome</keyword>
<keyword evidence="5" id="KW-0175">Coiled coil</keyword>
<organism evidence="7 8">
    <name type="scientific">Pelagicoccus mobilis</name>
    <dbReference type="NCBI Taxonomy" id="415221"/>
    <lineage>
        <taxon>Bacteria</taxon>
        <taxon>Pseudomonadati</taxon>
        <taxon>Verrucomicrobiota</taxon>
        <taxon>Opitutia</taxon>
        <taxon>Puniceicoccales</taxon>
        <taxon>Pelagicoccaceae</taxon>
        <taxon>Pelagicoccus</taxon>
    </lineage>
</organism>
<evidence type="ECO:0000313" key="7">
    <source>
        <dbReference type="EMBL" id="MBK1880405.1"/>
    </source>
</evidence>
<evidence type="ECO:0000256" key="1">
    <source>
        <dbReference type="ARBA" id="ARBA00009924"/>
    </source>
</evidence>
<comment type="subunit">
    <text evidence="4">Homotetramer.</text>
</comment>
<dbReference type="GO" id="GO:0008976">
    <property type="term" value="F:polyphosphate kinase activity"/>
    <property type="evidence" value="ECO:0007669"/>
    <property type="project" value="UniProtKB-UniRule"/>
</dbReference>
<dbReference type="Gene3D" id="3.40.50.300">
    <property type="entry name" value="P-loop containing nucleotide triphosphate hydrolases"/>
    <property type="match status" value="1"/>
</dbReference>
<name>A0A934RZ76_9BACT</name>
<evidence type="ECO:0000313" key="8">
    <source>
        <dbReference type="Proteomes" id="UP000617628"/>
    </source>
</evidence>
<evidence type="ECO:0000256" key="2">
    <source>
        <dbReference type="ARBA" id="ARBA00022679"/>
    </source>
</evidence>
<dbReference type="PANTHER" id="PTHR34383:SF1">
    <property type="entry name" value="ADP-POLYPHOSPHATE PHOSPHOTRANSFERASE"/>
    <property type="match status" value="1"/>
</dbReference>
<dbReference type="InterPro" id="IPR027417">
    <property type="entry name" value="P-loop_NTPase"/>
</dbReference>
<dbReference type="InterPro" id="IPR016898">
    <property type="entry name" value="Polyphosphate_phosphotransfera"/>
</dbReference>
<dbReference type="SUPFAM" id="SSF52540">
    <property type="entry name" value="P-loop containing nucleoside triphosphate hydrolases"/>
    <property type="match status" value="1"/>
</dbReference>
<evidence type="ECO:0000256" key="5">
    <source>
        <dbReference type="SAM" id="Coils"/>
    </source>
</evidence>
<dbReference type="InterPro" id="IPR022486">
    <property type="entry name" value="PPK2_PA0141"/>
</dbReference>
<comment type="caution">
    <text evidence="7">The sequence shown here is derived from an EMBL/GenBank/DDBJ whole genome shotgun (WGS) entry which is preliminary data.</text>
</comment>
<dbReference type="PIRSF" id="PIRSF028756">
    <property type="entry name" value="PPK2_prd"/>
    <property type="match status" value="1"/>
</dbReference>
<protein>
    <recommendedName>
        <fullName evidence="4">ADP/GDP-polyphosphate phosphotransferase</fullName>
        <ecNumber evidence="4">2.7.4.-</ecNumber>
    </recommendedName>
    <alternativeName>
        <fullName evidence="4">Polyphosphate kinase PPK2</fullName>
    </alternativeName>
</protein>
<proteinExistence type="inferred from homology"/>
<dbReference type="InterPro" id="IPR022488">
    <property type="entry name" value="PPK2-related"/>
</dbReference>
<sequence length="260" mass="30932">MQYSEEYRAELKDLQRELVLLQQHVVRNKKRLLIIFEGRDAAGKGGAIRHFTRHLNPRAMRVIALPKPTEKETGQWFFQRYFLGLPNPGEIIFFDRSWYNRAVVEPVMGFCSSEQYEEFMLQVNDIERMLINDGIQIIKFWFSINRDAQQGRFQSRKSDVLKQWKLSTVDALAQEKWDEFTFYKEQMFQRTHTLKSPWVVVNGNDKAQARFESIRYVLSQSEYDRKGEIGIRLEPDPKLVKHYDIEYLESKRIADKQLAV</sequence>
<keyword evidence="3 4" id="KW-0418">Kinase</keyword>